<proteinExistence type="predicted"/>
<sequence>MRAGGPAVHRPCGPGESRFQVLFLLLGLDFQRRRIVNPDNMHTPKLLMERGCDVGVNLNFAMTLPLLPTIKKGLSSYKQVYQIHNLRELPLCNPWLFMFHLTAPRLLVSQSANDDKGLYSYDVALVDTGCIHTKVANQTHLHYVPAMIVATSYKDTQKFVTHIITLK</sequence>
<organism evidence="1 2">
    <name type="scientific">Entomophthora muscae</name>
    <dbReference type="NCBI Taxonomy" id="34485"/>
    <lineage>
        <taxon>Eukaryota</taxon>
        <taxon>Fungi</taxon>
        <taxon>Fungi incertae sedis</taxon>
        <taxon>Zoopagomycota</taxon>
        <taxon>Entomophthoromycotina</taxon>
        <taxon>Entomophthoromycetes</taxon>
        <taxon>Entomophthorales</taxon>
        <taxon>Entomophthoraceae</taxon>
        <taxon>Entomophthora</taxon>
    </lineage>
</organism>
<comment type="caution">
    <text evidence="1">The sequence shown here is derived from an EMBL/GenBank/DDBJ whole genome shotgun (WGS) entry which is preliminary data.</text>
</comment>
<protein>
    <submittedName>
        <fullName evidence="1">Uncharacterized protein</fullName>
    </submittedName>
</protein>
<reference evidence="1" key="1">
    <citation type="submission" date="2022-04" db="EMBL/GenBank/DDBJ databases">
        <title>Genome of the entomopathogenic fungus Entomophthora muscae.</title>
        <authorList>
            <person name="Elya C."/>
            <person name="Lovett B.R."/>
            <person name="Lee E."/>
            <person name="Macias A.M."/>
            <person name="Hajek A.E."/>
            <person name="De Bivort B.L."/>
            <person name="Kasson M.T."/>
            <person name="De Fine Licht H.H."/>
            <person name="Stajich J.E."/>
        </authorList>
    </citation>
    <scope>NUCLEOTIDE SEQUENCE</scope>
    <source>
        <strain evidence="1">Berkeley</strain>
    </source>
</reference>
<accession>A0ACC2T228</accession>
<dbReference type="Proteomes" id="UP001165960">
    <property type="component" value="Unassembled WGS sequence"/>
</dbReference>
<evidence type="ECO:0000313" key="2">
    <source>
        <dbReference type="Proteomes" id="UP001165960"/>
    </source>
</evidence>
<name>A0ACC2T228_9FUNG</name>
<evidence type="ECO:0000313" key="1">
    <source>
        <dbReference type="EMBL" id="KAJ9068357.1"/>
    </source>
</evidence>
<dbReference type="EMBL" id="QTSX02003746">
    <property type="protein sequence ID" value="KAJ9068357.1"/>
    <property type="molecule type" value="Genomic_DNA"/>
</dbReference>
<keyword evidence="2" id="KW-1185">Reference proteome</keyword>
<gene>
    <name evidence="1" type="ORF">DSO57_1029537</name>
</gene>